<reference evidence="1" key="1">
    <citation type="journal article" date="2020" name="Stud. Mycol.">
        <title>101 Dothideomycetes genomes: a test case for predicting lifestyles and emergence of pathogens.</title>
        <authorList>
            <person name="Haridas S."/>
            <person name="Albert R."/>
            <person name="Binder M."/>
            <person name="Bloem J."/>
            <person name="Labutti K."/>
            <person name="Salamov A."/>
            <person name="Andreopoulos B."/>
            <person name="Baker S."/>
            <person name="Barry K."/>
            <person name="Bills G."/>
            <person name="Bluhm B."/>
            <person name="Cannon C."/>
            <person name="Castanera R."/>
            <person name="Culley D."/>
            <person name="Daum C."/>
            <person name="Ezra D."/>
            <person name="Gonzalez J."/>
            <person name="Henrissat B."/>
            <person name="Kuo A."/>
            <person name="Liang C."/>
            <person name="Lipzen A."/>
            <person name="Lutzoni F."/>
            <person name="Magnuson J."/>
            <person name="Mondo S."/>
            <person name="Nolan M."/>
            <person name="Ohm R."/>
            <person name="Pangilinan J."/>
            <person name="Park H.-J."/>
            <person name="Ramirez L."/>
            <person name="Alfaro M."/>
            <person name="Sun H."/>
            <person name="Tritt A."/>
            <person name="Yoshinaga Y."/>
            <person name="Zwiers L.-H."/>
            <person name="Turgeon B."/>
            <person name="Goodwin S."/>
            <person name="Spatafora J."/>
            <person name="Crous P."/>
            <person name="Grigoriev I."/>
        </authorList>
    </citation>
    <scope>NUCLEOTIDE SEQUENCE</scope>
    <source>
        <strain evidence="1">CBS 119687</strain>
    </source>
</reference>
<keyword evidence="2" id="KW-1185">Reference proteome</keyword>
<proteinExistence type="predicted"/>
<accession>A0A6A6ALI7</accession>
<dbReference type="RefSeq" id="XP_033526365.1">
    <property type="nucleotide sequence ID" value="XM_033671291.1"/>
</dbReference>
<evidence type="ECO:0000313" key="1">
    <source>
        <dbReference type="EMBL" id="KAF2131978.1"/>
    </source>
</evidence>
<dbReference type="EMBL" id="ML977501">
    <property type="protein sequence ID" value="KAF2131978.1"/>
    <property type="molecule type" value="Genomic_DNA"/>
</dbReference>
<gene>
    <name evidence="1" type="ORF">P153DRAFT_394162</name>
</gene>
<evidence type="ECO:0000313" key="2">
    <source>
        <dbReference type="Proteomes" id="UP000799771"/>
    </source>
</evidence>
<dbReference type="Proteomes" id="UP000799771">
    <property type="component" value="Unassembled WGS sequence"/>
</dbReference>
<sequence>MAAVSEVRSQVAHQRFRNSGRSSVDTSFHPPIHAGLWDRDASAGMEGRDIDASAGRINRKVSRTGWRVENNDTARAPGNCVWCRCHSTEGVSQIAGKRGDGLRIGTLVDRGKAPCACLSGFVEACIGGERSCEGVAYWFEDAAPIRACLSQKRPLHRSPIDRPPVFAQPQQCCSPQRLDPHRCDPSVDSCILHPSTKARFSRRRQAINAPLRCRSSCAAARNSNDLSAPSRLVVVHRPSISAAQGSRADCPN</sequence>
<dbReference type="GeneID" id="54411723"/>
<protein>
    <submittedName>
        <fullName evidence="1">Uncharacterized protein</fullName>
    </submittedName>
</protein>
<organism evidence="1 2">
    <name type="scientific">Dothidotthia symphoricarpi CBS 119687</name>
    <dbReference type="NCBI Taxonomy" id="1392245"/>
    <lineage>
        <taxon>Eukaryota</taxon>
        <taxon>Fungi</taxon>
        <taxon>Dikarya</taxon>
        <taxon>Ascomycota</taxon>
        <taxon>Pezizomycotina</taxon>
        <taxon>Dothideomycetes</taxon>
        <taxon>Pleosporomycetidae</taxon>
        <taxon>Pleosporales</taxon>
        <taxon>Dothidotthiaceae</taxon>
        <taxon>Dothidotthia</taxon>
    </lineage>
</organism>
<dbReference type="AlphaFoldDB" id="A0A6A6ALI7"/>
<name>A0A6A6ALI7_9PLEO</name>